<dbReference type="InterPro" id="IPR003593">
    <property type="entry name" value="AAA+_ATPase"/>
</dbReference>
<evidence type="ECO:0000259" key="3">
    <source>
        <dbReference type="PROSITE" id="PS51755"/>
    </source>
</evidence>
<dbReference type="SUPFAM" id="SSF46894">
    <property type="entry name" value="C-terminal effector domain of the bipartite response regulators"/>
    <property type="match status" value="1"/>
</dbReference>
<feature type="domain" description="OmpR/PhoB-type" evidence="3">
    <location>
        <begin position="10"/>
        <end position="108"/>
    </location>
</feature>
<dbReference type="SMART" id="SM00862">
    <property type="entry name" value="Trans_reg_C"/>
    <property type="match status" value="1"/>
</dbReference>
<dbReference type="Pfam" id="PF25872">
    <property type="entry name" value="HTH_77"/>
    <property type="match status" value="1"/>
</dbReference>
<dbReference type="InterPro" id="IPR058852">
    <property type="entry name" value="HTH_77"/>
</dbReference>
<dbReference type="EMBL" id="JAGTIS010000002">
    <property type="protein sequence ID" value="MBT8765365.1"/>
    <property type="molecule type" value="Genomic_DNA"/>
</dbReference>
<keyword evidence="5" id="KW-1185">Reference proteome</keyword>
<organism evidence="4 5">
    <name type="scientific">Metapseudomonas boanensis</name>
    <dbReference type="NCBI Taxonomy" id="2822138"/>
    <lineage>
        <taxon>Bacteria</taxon>
        <taxon>Pseudomonadati</taxon>
        <taxon>Pseudomonadota</taxon>
        <taxon>Gammaproteobacteria</taxon>
        <taxon>Pseudomonadales</taxon>
        <taxon>Pseudomonadaceae</taxon>
        <taxon>Metapseudomonas</taxon>
    </lineage>
</organism>
<dbReference type="InterPro" id="IPR036388">
    <property type="entry name" value="WH-like_DNA-bd_sf"/>
</dbReference>
<dbReference type="Gene3D" id="1.10.10.10">
    <property type="entry name" value="Winged helix-like DNA-binding domain superfamily/Winged helix DNA-binding domain"/>
    <property type="match status" value="1"/>
</dbReference>
<dbReference type="Pfam" id="PF00486">
    <property type="entry name" value="Trans_reg_C"/>
    <property type="match status" value="1"/>
</dbReference>
<dbReference type="InterPro" id="IPR027417">
    <property type="entry name" value="P-loop_NTPase"/>
</dbReference>
<dbReference type="Pfam" id="PF13401">
    <property type="entry name" value="AAA_22"/>
    <property type="match status" value="1"/>
</dbReference>
<dbReference type="PROSITE" id="PS51755">
    <property type="entry name" value="OMPR_PHOB"/>
    <property type="match status" value="1"/>
</dbReference>
<keyword evidence="1 2" id="KW-0238">DNA-binding</keyword>
<name>A0ABS5XE65_9GAMM</name>
<dbReference type="CDD" id="cd00383">
    <property type="entry name" value="trans_reg_C"/>
    <property type="match status" value="1"/>
</dbReference>
<dbReference type="SMART" id="SM00382">
    <property type="entry name" value="AAA"/>
    <property type="match status" value="1"/>
</dbReference>
<dbReference type="SUPFAM" id="SSF52540">
    <property type="entry name" value="P-loop containing nucleoside triphosphate hydrolases"/>
    <property type="match status" value="1"/>
</dbReference>
<accession>A0ABS5XE65</accession>
<sequence>MNELRTIQTDVVMEFGPFHYYVQRRLILQGDRPLRLGSRALDILHLLLEHAGNVVSKETILARVWPTTVVEEINLRVHIAALRRALSDGKGGKHYIANIPQRGYSFIADVQLTSADELAPHEPNGKPLHNLPGRLSPIFGRDAVVDELIRKLPTRRLMTLVGAGGMGKTTIALRLAELLLPHYHDGVYLIDLSVLVDPTLVAAKVARTLGLAPLSEHDPCDLGRYLNSRHLLLVLDNCEHLIENCAALIEGLLRNAPRLTILATSREPLLTDGECVQRLDGLTIPPRSLALEAAIGCSAVQLFVARVEAHLPGFVLREQDVAVVIEICRRLDGIPLAIELAAAQVGMLGLRGLLGQLEHCLQLLTHGRRTAASRHQSLRATLDWSYALLSPSERTVLQRFSVFKAALSLDMALSLINCMQLQEAQVFEAITQLVAKSWLEVEMIDSVVHYRLLNTSRTYALEMLRGSDENRQVLQRYAGHKNMRVIQGGYKQS</sequence>
<dbReference type="InterPro" id="IPR049945">
    <property type="entry name" value="AAA_22"/>
</dbReference>
<dbReference type="InterPro" id="IPR001867">
    <property type="entry name" value="OmpR/PhoB-type_DNA-bd"/>
</dbReference>
<gene>
    <name evidence="4" type="ORF">J7302_04335</name>
</gene>
<evidence type="ECO:0000313" key="5">
    <source>
        <dbReference type="Proteomes" id="UP001519667"/>
    </source>
</evidence>
<protein>
    <submittedName>
        <fullName evidence="4">Helix-turn-helix transcriptional regulator</fullName>
    </submittedName>
</protein>
<comment type="caution">
    <text evidence="4">The sequence shown here is derived from an EMBL/GenBank/DDBJ whole genome shotgun (WGS) entry which is preliminary data.</text>
</comment>
<dbReference type="RefSeq" id="WP_215370989.1">
    <property type="nucleotide sequence ID" value="NZ_JAGTIS010000002.1"/>
</dbReference>
<evidence type="ECO:0000256" key="2">
    <source>
        <dbReference type="PROSITE-ProRule" id="PRU01091"/>
    </source>
</evidence>
<dbReference type="PANTHER" id="PTHR47691:SF3">
    <property type="entry name" value="HTH-TYPE TRANSCRIPTIONAL REGULATOR RV0890C-RELATED"/>
    <property type="match status" value="1"/>
</dbReference>
<dbReference type="InterPro" id="IPR016032">
    <property type="entry name" value="Sig_transdc_resp-reg_C-effctor"/>
</dbReference>
<dbReference type="Proteomes" id="UP001519667">
    <property type="component" value="Unassembled WGS sequence"/>
</dbReference>
<dbReference type="Gene3D" id="3.40.50.300">
    <property type="entry name" value="P-loop containing nucleotide triphosphate hydrolases"/>
    <property type="match status" value="1"/>
</dbReference>
<evidence type="ECO:0000256" key="1">
    <source>
        <dbReference type="ARBA" id="ARBA00023125"/>
    </source>
</evidence>
<reference evidence="4 5" key="1">
    <citation type="submission" date="2021-04" db="EMBL/GenBank/DDBJ databases">
        <title>Pseudomonas boanensis sp. nov., a bacterium isolated from river water used for household purposes in Boane District, Mozambique.</title>
        <authorList>
            <person name="Nicklasson M."/>
            <person name="Martin-Rodriguez A.J."/>
            <person name="Thorell K."/>
            <person name="Neves L."/>
            <person name="Mussagy A."/>
            <person name="Rydberg H.A."/>
            <person name="Hernroth B."/>
            <person name="Svensson-Stadler L."/>
            <person name="Sjoling A."/>
        </authorList>
    </citation>
    <scope>NUCLEOTIDE SEQUENCE [LARGE SCALE GENOMIC DNA]</scope>
    <source>
        <strain evidence="4 5">DB1</strain>
    </source>
</reference>
<proteinExistence type="predicted"/>
<feature type="DNA-binding region" description="OmpR/PhoB-type" evidence="2">
    <location>
        <begin position="10"/>
        <end position="108"/>
    </location>
</feature>
<dbReference type="PANTHER" id="PTHR47691">
    <property type="entry name" value="REGULATOR-RELATED"/>
    <property type="match status" value="1"/>
</dbReference>
<evidence type="ECO:0000313" key="4">
    <source>
        <dbReference type="EMBL" id="MBT8765365.1"/>
    </source>
</evidence>
<dbReference type="PRINTS" id="PR00364">
    <property type="entry name" value="DISEASERSIST"/>
</dbReference>